<dbReference type="FunFam" id="3.40.50.150:FF:000125">
    <property type="entry name" value="Glutathione S-transferase C-terminal domain-containing protein"/>
    <property type="match status" value="1"/>
</dbReference>
<dbReference type="InterPro" id="IPR029063">
    <property type="entry name" value="SAM-dependent_MTases_sf"/>
</dbReference>
<evidence type="ECO:0000259" key="7">
    <source>
        <dbReference type="Pfam" id="PF13679"/>
    </source>
</evidence>
<evidence type="ECO:0000256" key="6">
    <source>
        <dbReference type="SAM" id="MobiDB-lite"/>
    </source>
</evidence>
<sequence length="542" mass="60778">MKGIKKSLTEEYLYLDFSHQMEGCIFPLHTSVTLFLLSYCDCKIFKVGLVLTKESTDISLKNVVPQDVEIQIISKQELPAIVQNCCLPAVVEKPDNFCRAGLAVVLRHIIQKSYEADPSKKEILELLGFKKTCLKACAEVSQWTRLCELTIPLAIENFLKESSDQHPTIPAEILQLERKLSEPVRVHNDDKLRRQKLKQQKAAGVGPAHAKSKVLRQETSEELDSSSKSLELQVAFSKLAVYEEPATTNREPSHIRKAKASDLPPLEHVFAEGLYFTLADIVLLPCIHHFLEKGIEVMFSPHPCPTWTLDWNSLPAAVSPKEGKMSSDRALRKQQQLNNLVYVVTSQAKPGDRIVDFCSGGGHVGIVLAHMLPSCQVTLIENKELSLIRAKKRSDELGLSNIWFIQANMEYFTGMFNIGVALHACGVATDMVIEHCIKTRAAFVTCPCCYGFIQNTSKFNFPKSEQFKKTLSYKEHMILCRFADQTAVQLPAQRRLIGKQCMCLVDLDRARAAEERGYSVQVISMEPESCSPKNNMIVGVPI</sequence>
<dbReference type="Pfam" id="PF13679">
    <property type="entry name" value="Methyltransf_32"/>
    <property type="match status" value="1"/>
</dbReference>
<comment type="similarity">
    <text evidence="2">Belongs to the GSTCD family.</text>
</comment>
<dbReference type="InterPro" id="IPR025714">
    <property type="entry name" value="Methyltranfer_dom"/>
</dbReference>
<keyword evidence="4" id="KW-0963">Cytoplasm</keyword>
<dbReference type="Gene3D" id="3.40.50.150">
    <property type="entry name" value="Vaccinia Virus protein VP39"/>
    <property type="match status" value="1"/>
</dbReference>
<feature type="region of interest" description="Disordered" evidence="6">
    <location>
        <begin position="193"/>
        <end position="222"/>
    </location>
</feature>
<dbReference type="PANTHER" id="PTHR13369:SF0">
    <property type="entry name" value="GLUTATHIONE S-TRANSFERASE C-TERMINAL DOMAIN-CONTAINING PROTEIN"/>
    <property type="match status" value="1"/>
</dbReference>
<evidence type="ECO:0000313" key="9">
    <source>
        <dbReference type="Proteomes" id="UP000386466"/>
    </source>
</evidence>
<dbReference type="EMBL" id="CAAGRJ010030562">
    <property type="protein sequence ID" value="VFV41530.1"/>
    <property type="molecule type" value="Genomic_DNA"/>
</dbReference>
<dbReference type="AlphaFoldDB" id="A0A485P724"/>
<proteinExistence type="inferred from homology"/>
<organism evidence="8 9">
    <name type="scientific">Lynx pardinus</name>
    <name type="common">Iberian lynx</name>
    <name type="synonym">Felis pardina</name>
    <dbReference type="NCBI Taxonomy" id="191816"/>
    <lineage>
        <taxon>Eukaryota</taxon>
        <taxon>Metazoa</taxon>
        <taxon>Chordata</taxon>
        <taxon>Craniata</taxon>
        <taxon>Vertebrata</taxon>
        <taxon>Euteleostomi</taxon>
        <taxon>Mammalia</taxon>
        <taxon>Eutheria</taxon>
        <taxon>Laurasiatheria</taxon>
        <taxon>Carnivora</taxon>
        <taxon>Feliformia</taxon>
        <taxon>Felidae</taxon>
        <taxon>Felinae</taxon>
        <taxon>Lynx</taxon>
    </lineage>
</organism>
<keyword evidence="5" id="KW-0007">Acetylation</keyword>
<dbReference type="GO" id="GO:0005737">
    <property type="term" value="C:cytoplasm"/>
    <property type="evidence" value="ECO:0007669"/>
    <property type="project" value="UniProtKB-SubCell"/>
</dbReference>
<evidence type="ECO:0000256" key="2">
    <source>
        <dbReference type="ARBA" id="ARBA00008797"/>
    </source>
</evidence>
<feature type="domain" description="Methyltransferase" evidence="7">
    <location>
        <begin position="332"/>
        <end position="454"/>
    </location>
</feature>
<name>A0A485P724_LYNPA</name>
<dbReference type="SUPFAM" id="SSF53335">
    <property type="entry name" value="S-adenosyl-L-methionine-dependent methyltransferases"/>
    <property type="match status" value="1"/>
</dbReference>
<reference evidence="8 9" key="1">
    <citation type="submission" date="2019-01" db="EMBL/GenBank/DDBJ databases">
        <authorList>
            <person name="Alioto T."/>
            <person name="Alioto T."/>
        </authorList>
    </citation>
    <scope>NUCLEOTIDE SEQUENCE [LARGE SCALE GENOMIC DNA]</scope>
</reference>
<evidence type="ECO:0000313" key="8">
    <source>
        <dbReference type="EMBL" id="VFV41530.1"/>
    </source>
</evidence>
<comment type="subcellular location">
    <subcellularLocation>
        <location evidence="1">Cytoplasm</location>
    </subcellularLocation>
</comment>
<evidence type="ECO:0000256" key="3">
    <source>
        <dbReference type="ARBA" id="ARBA00022165"/>
    </source>
</evidence>
<protein>
    <recommendedName>
        <fullName evidence="3">Glutathione S-transferase C-terminal domain-containing protein</fullName>
    </recommendedName>
</protein>
<dbReference type="PANTHER" id="PTHR13369">
    <property type="match status" value="1"/>
</dbReference>
<evidence type="ECO:0000256" key="4">
    <source>
        <dbReference type="ARBA" id="ARBA00022490"/>
    </source>
</evidence>
<evidence type="ECO:0000256" key="5">
    <source>
        <dbReference type="ARBA" id="ARBA00022990"/>
    </source>
</evidence>
<accession>A0A485P724</accession>
<evidence type="ECO:0000256" key="1">
    <source>
        <dbReference type="ARBA" id="ARBA00004496"/>
    </source>
</evidence>
<gene>
    <name evidence="8" type="ORF">LYPA_23C013274</name>
</gene>
<dbReference type="Proteomes" id="UP000386466">
    <property type="component" value="Unassembled WGS sequence"/>
</dbReference>
<keyword evidence="9" id="KW-1185">Reference proteome</keyword>